<dbReference type="EMBL" id="JAHQCR010000090">
    <property type="protein sequence ID" value="MBU9724251.1"/>
    <property type="molecule type" value="Genomic_DNA"/>
</dbReference>
<gene>
    <name evidence="3" type="ORF">KS407_22770</name>
</gene>
<dbReference type="InterPro" id="IPR031564">
    <property type="entry name" value="Flp1-like"/>
</dbReference>
<keyword evidence="1" id="KW-1133">Transmembrane helix</keyword>
<dbReference type="RefSeq" id="WP_088076935.1">
    <property type="nucleotide sequence ID" value="NZ_JAHQCR010000090.1"/>
</dbReference>
<evidence type="ECO:0000259" key="2">
    <source>
        <dbReference type="Pfam" id="PF16982"/>
    </source>
</evidence>
<keyword evidence="1" id="KW-0812">Transmembrane</keyword>
<evidence type="ECO:0000313" key="3">
    <source>
        <dbReference type="EMBL" id="MBU9724251.1"/>
    </source>
</evidence>
<evidence type="ECO:0000313" key="4">
    <source>
        <dbReference type="Proteomes" id="UP000790580"/>
    </source>
</evidence>
<dbReference type="Proteomes" id="UP000790580">
    <property type="component" value="Unassembled WGS sequence"/>
</dbReference>
<sequence>MGTFKTFMKKFWNDEEGLGTVELLLIVAVLVAVALLFGQRIIDWVESILDGIGDPEAPTPGGGGGTP</sequence>
<keyword evidence="4" id="KW-1185">Reference proteome</keyword>
<dbReference type="Pfam" id="PF16982">
    <property type="entry name" value="Flp1_like"/>
    <property type="match status" value="1"/>
</dbReference>
<feature type="domain" description="Putative Flagellin Flp1-like" evidence="2">
    <location>
        <begin position="10"/>
        <end position="54"/>
    </location>
</feature>
<keyword evidence="1" id="KW-0472">Membrane</keyword>
<accession>A0ABS6K078</accession>
<feature type="transmembrane region" description="Helical" evidence="1">
    <location>
        <begin position="20"/>
        <end position="38"/>
    </location>
</feature>
<reference evidence="3 4" key="1">
    <citation type="submission" date="2021-06" db="EMBL/GenBank/DDBJ databases">
        <title>Bacillus sp. RD4P76, an endophyte from a halophyte.</title>
        <authorList>
            <person name="Sun J.-Q."/>
        </authorList>
    </citation>
    <scope>NUCLEOTIDE SEQUENCE [LARGE SCALE GENOMIC DNA]</scope>
    <source>
        <strain evidence="3 4">JCM 17098</strain>
    </source>
</reference>
<evidence type="ECO:0000256" key="1">
    <source>
        <dbReference type="SAM" id="Phobius"/>
    </source>
</evidence>
<proteinExistence type="predicted"/>
<organism evidence="3 4">
    <name type="scientific">Evansella alkalicola</name>
    <dbReference type="NCBI Taxonomy" id="745819"/>
    <lineage>
        <taxon>Bacteria</taxon>
        <taxon>Bacillati</taxon>
        <taxon>Bacillota</taxon>
        <taxon>Bacilli</taxon>
        <taxon>Bacillales</taxon>
        <taxon>Bacillaceae</taxon>
        <taxon>Evansella</taxon>
    </lineage>
</organism>
<protein>
    <recommendedName>
        <fullName evidence="2">Putative Flagellin Flp1-like domain-containing protein</fullName>
    </recommendedName>
</protein>
<comment type="caution">
    <text evidence="3">The sequence shown here is derived from an EMBL/GenBank/DDBJ whole genome shotgun (WGS) entry which is preliminary data.</text>
</comment>
<name>A0ABS6K078_9BACI</name>